<proteinExistence type="inferred from homology"/>
<dbReference type="InterPro" id="IPR002017">
    <property type="entry name" value="Spectrin_repeat"/>
</dbReference>
<keyword evidence="6" id="KW-0677">Repeat</keyword>
<dbReference type="InterPro" id="IPR018159">
    <property type="entry name" value="Spectrin/alpha-actinin"/>
</dbReference>
<evidence type="ECO:0000256" key="7">
    <source>
        <dbReference type="ARBA" id="ARBA00022989"/>
    </source>
</evidence>
<dbReference type="Gene3D" id="1.20.58.60">
    <property type="match status" value="8"/>
</dbReference>
<dbReference type="GO" id="GO:0005640">
    <property type="term" value="C:nuclear outer membrane"/>
    <property type="evidence" value="ECO:0007669"/>
    <property type="project" value="TreeGrafter"/>
</dbReference>
<feature type="coiled-coil region" evidence="13">
    <location>
        <begin position="1972"/>
        <end position="2032"/>
    </location>
</feature>
<dbReference type="CDD" id="cd21241">
    <property type="entry name" value="CH_SYNE1_rpt1"/>
    <property type="match status" value="1"/>
</dbReference>
<feature type="coiled-coil region" evidence="13">
    <location>
        <begin position="1474"/>
        <end position="1501"/>
    </location>
</feature>
<evidence type="ECO:0000256" key="6">
    <source>
        <dbReference type="ARBA" id="ARBA00022737"/>
    </source>
</evidence>
<organism evidence="16">
    <name type="scientific">Lepeophtheirus salmonis</name>
    <name type="common">Salmon louse</name>
    <name type="synonym">Caligus salmonis</name>
    <dbReference type="NCBI Taxonomy" id="72036"/>
    <lineage>
        <taxon>Eukaryota</taxon>
        <taxon>Metazoa</taxon>
        <taxon>Ecdysozoa</taxon>
        <taxon>Arthropoda</taxon>
        <taxon>Crustacea</taxon>
        <taxon>Multicrustacea</taxon>
        <taxon>Hexanauplia</taxon>
        <taxon>Copepoda</taxon>
        <taxon>Siphonostomatoida</taxon>
        <taxon>Caligidae</taxon>
        <taxon>Lepeophtheirus</taxon>
    </lineage>
</organism>
<feature type="coiled-coil region" evidence="13">
    <location>
        <begin position="2385"/>
        <end position="2487"/>
    </location>
</feature>
<dbReference type="CDD" id="cd00176">
    <property type="entry name" value="SPEC"/>
    <property type="match status" value="1"/>
</dbReference>
<evidence type="ECO:0000256" key="11">
    <source>
        <dbReference type="ARBA" id="ARBA00023212"/>
    </source>
</evidence>
<dbReference type="GO" id="GO:0051015">
    <property type="term" value="F:actin filament binding"/>
    <property type="evidence" value="ECO:0007669"/>
    <property type="project" value="TreeGrafter"/>
</dbReference>
<dbReference type="SMART" id="SM00150">
    <property type="entry name" value="SPEC"/>
    <property type="match status" value="8"/>
</dbReference>
<evidence type="ECO:0000256" key="2">
    <source>
        <dbReference type="ARBA" id="ARBA00004245"/>
    </source>
</evidence>
<name>A0A0K2TZI9_LEPSM</name>
<comment type="similarity">
    <text evidence="3">Belongs to the nesprin family.</text>
</comment>
<dbReference type="InterPro" id="IPR001715">
    <property type="entry name" value="CH_dom"/>
</dbReference>
<dbReference type="SUPFAM" id="SSF47576">
    <property type="entry name" value="Calponin-homology domain, CH-domain"/>
    <property type="match status" value="1"/>
</dbReference>
<dbReference type="Gene3D" id="1.10.418.10">
    <property type="entry name" value="Calponin-like domain"/>
    <property type="match status" value="2"/>
</dbReference>
<evidence type="ECO:0000256" key="14">
    <source>
        <dbReference type="SAM" id="MobiDB-lite"/>
    </source>
</evidence>
<comment type="subcellular location">
    <subcellularLocation>
        <location evidence="2">Cytoplasm</location>
        <location evidence="2">Cytoskeleton</location>
    </subcellularLocation>
    <subcellularLocation>
        <location evidence="1">Nucleus membrane</location>
    </subcellularLocation>
</comment>
<dbReference type="InterPro" id="IPR057057">
    <property type="entry name" value="Spectrin_SYNE1"/>
</dbReference>
<dbReference type="GO" id="GO:0006997">
    <property type="term" value="P:nucleus organization"/>
    <property type="evidence" value="ECO:0007669"/>
    <property type="project" value="UniProtKB-ARBA"/>
</dbReference>
<dbReference type="SUPFAM" id="SSF46966">
    <property type="entry name" value="Spectrin repeat"/>
    <property type="match status" value="9"/>
</dbReference>
<evidence type="ECO:0000256" key="12">
    <source>
        <dbReference type="ARBA" id="ARBA00023242"/>
    </source>
</evidence>
<reference evidence="16" key="1">
    <citation type="submission" date="2014-05" db="EMBL/GenBank/DDBJ databases">
        <authorList>
            <person name="Chronopoulou M."/>
        </authorList>
    </citation>
    <scope>NUCLEOTIDE SEQUENCE</scope>
    <source>
        <tissue evidence="16">Whole organism</tissue>
    </source>
</reference>
<dbReference type="OrthoDB" id="5865767at2759"/>
<evidence type="ECO:0000256" key="3">
    <source>
        <dbReference type="ARBA" id="ARBA00008619"/>
    </source>
</evidence>
<dbReference type="InterPro" id="IPR052403">
    <property type="entry name" value="LINC-complex_assoc"/>
</dbReference>
<dbReference type="GO" id="GO:0034993">
    <property type="term" value="C:meiotic nuclear membrane microtubule tethering complex"/>
    <property type="evidence" value="ECO:0007669"/>
    <property type="project" value="TreeGrafter"/>
</dbReference>
<feature type="compositionally biased region" description="Basic and acidic residues" evidence="14">
    <location>
        <begin position="200"/>
        <end position="213"/>
    </location>
</feature>
<dbReference type="Pfam" id="PF25034">
    <property type="entry name" value="Spectrin_SYNE1"/>
    <property type="match status" value="1"/>
</dbReference>
<keyword evidence="10" id="KW-0009">Actin-binding</keyword>
<accession>A0A0K2TZI9</accession>
<dbReference type="PROSITE" id="PS00020">
    <property type="entry name" value="ACTININ_2"/>
    <property type="match status" value="1"/>
</dbReference>
<feature type="domain" description="Calponin-homology (CH)" evidence="15">
    <location>
        <begin position="62"/>
        <end position="169"/>
    </location>
</feature>
<keyword evidence="8 13" id="KW-0175">Coiled coil</keyword>
<keyword evidence="5" id="KW-0812">Transmembrane</keyword>
<dbReference type="PROSITE" id="PS00019">
    <property type="entry name" value="ACTININ_1"/>
    <property type="match status" value="1"/>
</dbReference>
<evidence type="ECO:0000256" key="5">
    <source>
        <dbReference type="ARBA" id="ARBA00022692"/>
    </source>
</evidence>
<dbReference type="GO" id="GO:0007097">
    <property type="term" value="P:nuclear migration"/>
    <property type="evidence" value="ECO:0007669"/>
    <property type="project" value="UniProtKB-ARBA"/>
</dbReference>
<dbReference type="GO" id="GO:0005737">
    <property type="term" value="C:cytoplasm"/>
    <property type="evidence" value="ECO:0007669"/>
    <property type="project" value="TreeGrafter"/>
</dbReference>
<evidence type="ECO:0000259" key="15">
    <source>
        <dbReference type="PROSITE" id="PS50021"/>
    </source>
</evidence>
<dbReference type="PANTHER" id="PTHR47535">
    <property type="entry name" value="MUSCLE-SPECIFIC PROTEIN 300 KDA, ISOFORM G"/>
    <property type="match status" value="1"/>
</dbReference>
<dbReference type="InterPro" id="IPR001589">
    <property type="entry name" value="Actinin_actin-bd_CS"/>
</dbReference>
<protein>
    <submittedName>
        <fullName evidence="16">Nesprin1like [Megachile rotundata]</fullName>
    </submittedName>
</protein>
<keyword evidence="9" id="KW-0472">Membrane</keyword>
<dbReference type="FunFam" id="1.10.418.10:FF:000037">
    <property type="entry name" value="nesprin-1 isoform X1"/>
    <property type="match status" value="1"/>
</dbReference>
<evidence type="ECO:0000256" key="13">
    <source>
        <dbReference type="SAM" id="Coils"/>
    </source>
</evidence>
<dbReference type="InterPro" id="IPR036872">
    <property type="entry name" value="CH_dom_sf"/>
</dbReference>
<feature type="non-terminal residue" evidence="16">
    <location>
        <position position="1"/>
    </location>
</feature>
<sequence length="2972" mass="345089">PFSPISMQRYSSSVYEYESTDLTSSVSQATADIIASQSQDYVDEQLAEFQEQILRLQDEQERVQKKTFVNWINSYLCKHSPPMKVNNLITDLRDGTKLLALLEVLSGENLPMEKSRVLKRPHFLSNCNTALEFLKSKRIKLVNINASDVVDGRPPVVLGLIWTIILYFQIEENTRVLEKLGHRYGSPHVDGRSRSQMGHATDDSSDDRSSRKVNEKWKAGAKRALLQWCQSHVTKKCGVPVNDFGRSWRDGNAFIGMVNGIKPGTKIQTHLYRGSVDVKAMVKEENKTRLETAFYVAECKLGIARLLDPEDVDVDSPDEKSIMTYVAQFLHRYPEGEEVEFQGRFVSAEQQFNELRTWLTTTVDFFEQMHKGSNTKFNLRSYSDYDNFKSEFLQKKEVFDRLNHLMNSNKTVGINEEIWNEVDTNWKKVQAQARHWQWLLDSTLPGEFGEIGDWLNKAEALIYSDDIPLSLNEESAAIVNQKLEEHKDFFSNLHSVCMQFQNAVSSSPLVHEIQEGQLRSMSQRLDNIESLSEIREVRLKYLEHKCCIAVFLYLTESKLKNWTVKYGREDNVQEIMDQYRTFVSQSKIFQEFEKAYHDFEQVCDEYKKRGGIGSGESAHIDNFILNIAKRWKETSTELRYVQSLLDEVITFWRRWNSFSPEFHEYLNKGNKIVEKGSKDEKEMFFQDVSVWSDKFEILDRTVAFLVATCDPVVSQELQTEFKNISTNWEKLFQNAGKEYIHGSNINRTKSDYESGLENLDRWLRKAEGLLCQKQSLNSSNDIKDSLEVLMNLHSEISKMEEVFKKISKCFQLLVKELSQEDIEKMMLVLKKEKENFVIVRSMIPSKVQLYHHLFTQLEAINENEKIILDWCNETNALITYSPIKEKVEDIKRTLSSVPSVQATYSSLKNVHLSILKNIHGRDDFDTFHLEERINHISYLFTDTVNKLKSLEVELLKGNDAWDKFHESENKINSWMVKAESLMAVRSFESRSSVVSHKEFFDNPEGNTLMNQFLQVARDLGPHIQSKEEKNNTGLTIQNIEAKWKNIRDMFPLHLIKAEFRLDEESFDKYLKEIDKHMSEEGIAFQKDDHHNIETLIQNHNTYFESGEPVKNAQSLLLNLDALSKAYKSLSKDNDDSLVRAYGLRSQEWSDLMDKRIHLFAQLEKVPEQWNEYEHKFHEMINWMNSVELTLNKMFQGEPTPEDFSSEKAKFDSLCEDIDAKREDMQWLVQSLNQLMSHRPNKEGLAEQARLEELVTRYKSMIPLIDKTKQKIDVYSRSYQFKSDVVEVQSNMSALGSQVQEMNDIQKTKDKMDSWIQSQENHVAELFKKPAKFRSDAAQTEINSITNMKTTIHEKHYVLDEIEQKQSASSNYTPDHNLKIALDTLDEHISMLLDKKNNQFMLMDDYRSAISEAQAWFEGIGKSIESLEVGSGVEVKSKLKKIREIEDDFEANKDASKLIKEKASVILKEVGDMDRQHIEEQSNSIERRMNELQKRISRKKQIISMTLDSCKDSKINIQNINDWIDSNIEYVTESQGNLPSEVAELQDYISNITSLNKEADSKVLYIDNLENKINTLKADLEPDEFNGLSDKVKSLKQKRENLVYLCQNEQKKLSSDVQDRMVFDTDYESIKTWLKSKSAEFQPYTEFDPLKSHGIEKRISKLKKIENEVKDLEENKISKLNRSALSLSKNRQSEDINSLTKEIDESVKSFKTQIRGRITELEKFIDPRKEFEGDIEKCTNWLNKSETAISSEIRGSLNIATLQEQLSKIESVKGEEDVYRQVITKVMAYGNDLLSKLSDSDKLTLQSKMDEICDKMNLVVDSSKKKVEEMMSSIDRFKDTATKVQASATKLSEVHDKIRSLNRPIGFRVEDAEHSYTSFQKILDDLRRFKAELEELNRSTGANVMELRTLLQRQEEYILEVENYMAKTKNLITIRQQYSSIAAGLTEFIINYTEIVKEVERSNIHPSEKVKKYDETIARITDAEAQLALVNDKGHLIASECTAKDRNKVMDQLQSLKSQVHSLKTAIQRKRQEHVQNASETNKLVREIEKILEMLRSKEQFVQSRPVLTTSVSDVEEKITEHDFLVTEVNSYLQKLKQHCKSNFLLSEEALAPLRSSAQAVLSTVPNELAERQKYLEENKIYRLTYDSIVQRLNTWIEEAQMKLRPSEGGVDFLNLEKELEEFKKYFNQETKLRDLLNQIHENAHKIWPSLTQESQEKQSQEGESFNKLVKNTFNSAVLQQSSIEKNFSEWKSLLTLLEDKDLTFEGLSSLDKVTSLPSLKKYISKIQPAMSNIEEKKLKLDTMKEKSKKIQNVADVVSRQYIEEKVSFIDNSFNKNLKDLKEQKENASALALQWDDFENKFKSFDSLLNKFNNILTSGDVTFRSLKRMIEMRAELNKLKDDIQRSENKFKDVKVLSSNVIQQLNKFSTSNCKSEIEENVLSISKKYKKLMEDVDNKLKMVNEEILSIEDADKKSEELGQKLFKLKREVNNIDIWSKNDLCESKLLECKEEVNSTFTQAQNLNSSLRKKYQEFGQSLPADISEKLSGLEISYENLKSNVEEKQRDFTRALAIRKEFYDDAEAIQFWIQQAETKVNDRSAEPQALKDRIGETSSELAEMTNRMETFNKNGNILSDKMKNSPEKELLTSTINNLTEQMLQIRHLIEEKKVSVNETIDSWFKFFQLYESIIGWSTEKKVLISEPLKFNNLSQARNKLQGFVTANKSVKHMSKNLQEMNKELNKINNICHSEDLRDKLNEAENLKTDTESHLTEKSAMIQELTEEWEQCEKKLKEIEVWMEGSRKSLNSIQNKKRPIREQFALREKTSGDITIARTKINMAVEKLKVHFQDENISDNEVVERVAKLNNSLNNLDSEMREENDVLASCLSQLENYQLDISRLRQNILTEEQALRSVMSPSYVVKNKEKALTEQACSREKVRNIQSKITAFNERIKLINQRATPDSTPLKYDLPLETHF</sequence>
<dbReference type="PANTHER" id="PTHR47535:SF1">
    <property type="entry name" value="NESPRIN-1"/>
    <property type="match status" value="1"/>
</dbReference>
<dbReference type="EMBL" id="HACA01013445">
    <property type="protein sequence ID" value="CDW30806.1"/>
    <property type="molecule type" value="Transcribed_RNA"/>
</dbReference>
<evidence type="ECO:0000256" key="1">
    <source>
        <dbReference type="ARBA" id="ARBA00004126"/>
    </source>
</evidence>
<dbReference type="GO" id="GO:0005856">
    <property type="term" value="C:cytoskeleton"/>
    <property type="evidence" value="ECO:0007669"/>
    <property type="project" value="UniProtKB-SubCell"/>
</dbReference>
<evidence type="ECO:0000256" key="9">
    <source>
        <dbReference type="ARBA" id="ARBA00023136"/>
    </source>
</evidence>
<dbReference type="Pfam" id="PF00435">
    <property type="entry name" value="Spectrin"/>
    <property type="match status" value="1"/>
</dbReference>
<keyword evidence="11" id="KW-0206">Cytoskeleton</keyword>
<dbReference type="SMART" id="SM00033">
    <property type="entry name" value="CH"/>
    <property type="match status" value="2"/>
</dbReference>
<keyword evidence="7" id="KW-1133">Transmembrane helix</keyword>
<feature type="coiled-coil region" evidence="13">
    <location>
        <begin position="2723"/>
        <end position="2787"/>
    </location>
</feature>
<evidence type="ECO:0000256" key="8">
    <source>
        <dbReference type="ARBA" id="ARBA00023054"/>
    </source>
</evidence>
<feature type="region of interest" description="Disordered" evidence="14">
    <location>
        <begin position="187"/>
        <end position="213"/>
    </location>
</feature>
<feature type="coiled-coil region" evidence="13">
    <location>
        <begin position="2858"/>
        <end position="2906"/>
    </location>
</feature>
<dbReference type="InterPro" id="IPR047290">
    <property type="entry name" value="CH_SYNE1_rpt1"/>
</dbReference>
<feature type="coiled-coil region" evidence="13">
    <location>
        <begin position="1654"/>
        <end position="1681"/>
    </location>
</feature>
<evidence type="ECO:0000256" key="10">
    <source>
        <dbReference type="ARBA" id="ARBA00023203"/>
    </source>
</evidence>
<dbReference type="Pfam" id="PF00307">
    <property type="entry name" value="CH"/>
    <property type="match status" value="2"/>
</dbReference>
<evidence type="ECO:0000313" key="16">
    <source>
        <dbReference type="EMBL" id="CDW30806.1"/>
    </source>
</evidence>
<evidence type="ECO:0000256" key="4">
    <source>
        <dbReference type="ARBA" id="ARBA00022490"/>
    </source>
</evidence>
<keyword evidence="4" id="KW-0963">Cytoplasm</keyword>
<keyword evidence="12" id="KW-0539">Nucleus</keyword>
<dbReference type="PROSITE" id="PS50021">
    <property type="entry name" value="CH"/>
    <property type="match status" value="2"/>
</dbReference>
<feature type="domain" description="Calponin-homology (CH)" evidence="15">
    <location>
        <begin position="219"/>
        <end position="334"/>
    </location>
</feature>